<dbReference type="GO" id="GO:0016301">
    <property type="term" value="F:kinase activity"/>
    <property type="evidence" value="ECO:0007669"/>
    <property type="project" value="UniProtKB-KW"/>
</dbReference>
<dbReference type="Gene3D" id="3.40.1190.20">
    <property type="match status" value="1"/>
</dbReference>
<evidence type="ECO:0000313" key="6">
    <source>
        <dbReference type="Proteomes" id="UP000198981"/>
    </source>
</evidence>
<proteinExistence type="inferred from homology"/>
<dbReference type="InterPro" id="IPR011611">
    <property type="entry name" value="PfkB_dom"/>
</dbReference>
<dbReference type="PANTHER" id="PTHR43320">
    <property type="entry name" value="SUGAR KINASE"/>
    <property type="match status" value="1"/>
</dbReference>
<dbReference type="OrthoDB" id="9808601at2"/>
<sequence length="284" mass="28509">MLVCIGDVVEDVVIWTDAPLHHGTDNPGRIVRTRGGSAANVAVFAAASGAPTRFVGRVGDDALGRSLEEQLTVDGVEPRLQHLGRTGSIVVLVAPDGERTMFPDRAAAAELADVPADWLAGARVVHAPAYSLLDGPIGATTRELLTAARAAGALVSVDVSSVDLVRRVGAEAFADLLRAIAPDLLFANADEAAALGLGTSSALPGTTLVLKAGAGTAVVLAPDGTRHEVAPEPVAAVRDTTGAGDAFAAGYLSALLDGAAPPAAALAGHRLAARVLASPGARLA</sequence>
<dbReference type="Pfam" id="PF00294">
    <property type="entry name" value="PfkB"/>
    <property type="match status" value="1"/>
</dbReference>
<evidence type="ECO:0000256" key="1">
    <source>
        <dbReference type="ARBA" id="ARBA00010688"/>
    </source>
</evidence>
<evidence type="ECO:0000313" key="5">
    <source>
        <dbReference type="EMBL" id="SCX58137.1"/>
    </source>
</evidence>
<reference evidence="6" key="1">
    <citation type="submission" date="2016-10" db="EMBL/GenBank/DDBJ databases">
        <authorList>
            <person name="Varghese N."/>
            <person name="Submissions S."/>
        </authorList>
    </citation>
    <scope>NUCLEOTIDE SEQUENCE [LARGE SCALE GENOMIC DNA]</scope>
    <source>
        <strain evidence="6">DSM 45722</strain>
    </source>
</reference>
<dbReference type="AlphaFoldDB" id="A0A1G4YXF7"/>
<evidence type="ECO:0000259" key="4">
    <source>
        <dbReference type="Pfam" id="PF00294"/>
    </source>
</evidence>
<dbReference type="InterPro" id="IPR052700">
    <property type="entry name" value="Carb_kinase_PfkB-like"/>
</dbReference>
<dbReference type="PROSITE" id="PS00584">
    <property type="entry name" value="PFKB_KINASES_2"/>
    <property type="match status" value="1"/>
</dbReference>
<name>A0A1G4YXF7_9ACTN</name>
<keyword evidence="3 5" id="KW-0418">Kinase</keyword>
<dbReference type="InterPro" id="IPR002173">
    <property type="entry name" value="Carboh/pur_kinase_PfkB_CS"/>
</dbReference>
<protein>
    <submittedName>
        <fullName evidence="5">Sugar or nucleoside kinase, ribokinase family</fullName>
    </submittedName>
</protein>
<dbReference type="SUPFAM" id="SSF53613">
    <property type="entry name" value="Ribokinase-like"/>
    <property type="match status" value="1"/>
</dbReference>
<dbReference type="EMBL" id="FMUH01000007">
    <property type="protein sequence ID" value="SCX58137.1"/>
    <property type="molecule type" value="Genomic_DNA"/>
</dbReference>
<evidence type="ECO:0000256" key="2">
    <source>
        <dbReference type="ARBA" id="ARBA00022679"/>
    </source>
</evidence>
<organism evidence="5 6">
    <name type="scientific">Klenkia marina</name>
    <dbReference type="NCBI Taxonomy" id="1960309"/>
    <lineage>
        <taxon>Bacteria</taxon>
        <taxon>Bacillati</taxon>
        <taxon>Actinomycetota</taxon>
        <taxon>Actinomycetes</taxon>
        <taxon>Geodermatophilales</taxon>
        <taxon>Geodermatophilaceae</taxon>
        <taxon>Klenkia</taxon>
    </lineage>
</organism>
<dbReference type="Proteomes" id="UP000198981">
    <property type="component" value="Unassembled WGS sequence"/>
</dbReference>
<gene>
    <name evidence="5" type="ORF">SAMN03159343_3717</name>
</gene>
<evidence type="ECO:0000256" key="3">
    <source>
        <dbReference type="ARBA" id="ARBA00022777"/>
    </source>
</evidence>
<dbReference type="PANTHER" id="PTHR43320:SF3">
    <property type="entry name" value="CARBOHYDRATE KINASE PFKB DOMAIN-CONTAINING PROTEIN"/>
    <property type="match status" value="1"/>
</dbReference>
<accession>A0A1G4YXF7</accession>
<comment type="similarity">
    <text evidence="1">Belongs to the carbohydrate kinase PfkB family.</text>
</comment>
<dbReference type="InterPro" id="IPR029056">
    <property type="entry name" value="Ribokinase-like"/>
</dbReference>
<dbReference type="RefSeq" id="WP_092807143.1">
    <property type="nucleotide sequence ID" value="NZ_FMUH01000007.1"/>
</dbReference>
<keyword evidence="2" id="KW-0808">Transferase</keyword>
<dbReference type="STRING" id="1960309.SAMN03159343_3717"/>
<keyword evidence="6" id="KW-1185">Reference proteome</keyword>
<feature type="domain" description="Carbohydrate kinase PfkB" evidence="4">
    <location>
        <begin position="2"/>
        <end position="282"/>
    </location>
</feature>